<evidence type="ECO:0000256" key="1">
    <source>
        <dbReference type="SAM" id="Phobius"/>
    </source>
</evidence>
<proteinExistence type="predicted"/>
<dbReference type="AlphaFoldDB" id="A0A1J5Q9A5"/>
<name>A0A1J5Q9A5_9ZZZZ</name>
<feature type="transmembrane region" description="Helical" evidence="1">
    <location>
        <begin position="18"/>
        <end position="39"/>
    </location>
</feature>
<comment type="caution">
    <text evidence="2">The sequence shown here is derived from an EMBL/GenBank/DDBJ whole genome shotgun (WGS) entry which is preliminary data.</text>
</comment>
<keyword evidence="1" id="KW-0812">Transmembrane</keyword>
<protein>
    <submittedName>
        <fullName evidence="2">Uncharacterized protein</fullName>
    </submittedName>
</protein>
<keyword evidence="1" id="KW-0472">Membrane</keyword>
<evidence type="ECO:0000313" key="2">
    <source>
        <dbReference type="EMBL" id="OIQ80238.1"/>
    </source>
</evidence>
<dbReference type="EMBL" id="MLJW01001088">
    <property type="protein sequence ID" value="OIQ80238.1"/>
    <property type="molecule type" value="Genomic_DNA"/>
</dbReference>
<accession>A0A1J5Q9A5</accession>
<gene>
    <name evidence="2" type="ORF">GALL_380080</name>
</gene>
<keyword evidence="1" id="KW-1133">Transmembrane helix</keyword>
<reference evidence="2" key="1">
    <citation type="submission" date="2016-10" db="EMBL/GenBank/DDBJ databases">
        <title>Sequence of Gallionella enrichment culture.</title>
        <authorList>
            <person name="Poehlein A."/>
            <person name="Muehling M."/>
            <person name="Daniel R."/>
        </authorList>
    </citation>
    <scope>NUCLEOTIDE SEQUENCE</scope>
</reference>
<organism evidence="2">
    <name type="scientific">mine drainage metagenome</name>
    <dbReference type="NCBI Taxonomy" id="410659"/>
    <lineage>
        <taxon>unclassified sequences</taxon>
        <taxon>metagenomes</taxon>
        <taxon>ecological metagenomes</taxon>
    </lineage>
</organism>
<sequence>MGHIFGWEVRAGGDLKRAFTAVVTVLLGVVLVFGIASYLHDSNRQNPPVIAQVKGVAQTSQGVLPHAFIALNTYPDSLAGEHGPSGGPHPDWVSYGPSTDISLPAHSLVTMTITQYDSGGTINNPFFAKVWGTTATPGDGTSNGQMLLDGKPVSEIDPTAVGHTFTIHEMSSPAQSSIFVSVPLPAVADSAMPDTGYTKTPHVITFSFITGSAGKYVWNCEYPCGDGTYRNFGDAMAARSFMSGTVTVA</sequence>